<accession>A0AAE7VK71</accession>
<dbReference type="Pfam" id="PF13392">
    <property type="entry name" value="HNH_3"/>
    <property type="match status" value="1"/>
</dbReference>
<keyword evidence="3" id="KW-1185">Reference proteome</keyword>
<reference evidence="2 3" key="1">
    <citation type="submission" date="2021-05" db="EMBL/GenBank/DDBJ databases">
        <authorList>
            <person name="Nguyen T.T."/>
            <person name="Tu V.Q."/>
            <person name="Tran X.T."/>
            <person name="To N.H."/>
            <person name="My D.T."/>
            <person name="Dang O.T."/>
            <person name="Nga N.P."/>
        </authorList>
    </citation>
    <scope>NUCLEOTIDE SEQUENCE [LARGE SCALE GENOMIC DNA]</scope>
</reference>
<name>A0AAE7VK71_9CAUD</name>
<proteinExistence type="predicted"/>
<evidence type="ECO:0000313" key="2">
    <source>
        <dbReference type="EMBL" id="QXV72978.1"/>
    </source>
</evidence>
<dbReference type="Gene3D" id="3.90.75.20">
    <property type="match status" value="1"/>
</dbReference>
<feature type="domain" description="HNH nuclease" evidence="1">
    <location>
        <begin position="53"/>
        <end position="96"/>
    </location>
</feature>
<evidence type="ECO:0000313" key="3">
    <source>
        <dbReference type="Proteomes" id="UP000827528"/>
    </source>
</evidence>
<keyword evidence="2" id="KW-0378">Hydrolase</keyword>
<protein>
    <submittedName>
        <fullName evidence="2">Homing endonuclease</fullName>
    </submittedName>
</protein>
<keyword evidence="2" id="KW-0540">Nuclease</keyword>
<keyword evidence="2" id="KW-0255">Endonuclease</keyword>
<dbReference type="SUPFAM" id="SSF54060">
    <property type="entry name" value="His-Me finger endonucleases"/>
    <property type="match status" value="1"/>
</dbReference>
<organism evidence="2 3">
    <name type="scientific">Edwardsiella phage PVN09</name>
    <dbReference type="NCBI Taxonomy" id="2859518"/>
    <lineage>
        <taxon>Viruses</taxon>
        <taxon>Duplodnaviria</taxon>
        <taxon>Heunggongvirae</taxon>
        <taxon>Uroviricota</taxon>
        <taxon>Caudoviricetes</taxon>
        <taxon>Autographivirales</taxon>
        <taxon>Autotranscriptaviridae</taxon>
        <taxon>Studiervirinae</taxon>
        <taxon>Teseptimavirus</taxon>
        <taxon>Teseptimavirus PVN09</taxon>
    </lineage>
</organism>
<dbReference type="EMBL" id="MZ220766">
    <property type="protein sequence ID" value="QXV72978.1"/>
    <property type="molecule type" value="Genomic_DNA"/>
</dbReference>
<dbReference type="InterPro" id="IPR003615">
    <property type="entry name" value="HNH_nuc"/>
</dbReference>
<sequence length="153" mass="17741">MELREIVTKRFKIDREPPSGLLRINGKPVGYLKKTGYWTLCVRVEGKVHYLMIHRVVWELANGPIPDDLQIDHIDSNKQNNLIENHRVVTSAENNQNKGAFCTNKLGLKHINKRHDRKLYTVSVRKSGRRYVSYHKSLNEAVETRDKLLAGIQ</sequence>
<dbReference type="InterPro" id="IPR044925">
    <property type="entry name" value="His-Me_finger_sf"/>
</dbReference>
<evidence type="ECO:0000259" key="1">
    <source>
        <dbReference type="Pfam" id="PF13392"/>
    </source>
</evidence>
<dbReference type="Proteomes" id="UP000827528">
    <property type="component" value="Segment"/>
</dbReference>
<dbReference type="GO" id="GO:0004519">
    <property type="term" value="F:endonuclease activity"/>
    <property type="evidence" value="ECO:0007669"/>
    <property type="project" value="UniProtKB-KW"/>
</dbReference>